<dbReference type="InterPro" id="IPR022418">
    <property type="entry name" value="Porphobilinogen_deaminase_C"/>
</dbReference>
<keyword evidence="7" id="KW-0627">Porphyrin biosynthesis</keyword>
<dbReference type="OrthoDB" id="9810298at2"/>
<evidence type="ECO:0000259" key="10">
    <source>
        <dbReference type="Pfam" id="PF01379"/>
    </source>
</evidence>
<dbReference type="SUPFAM" id="SSF54782">
    <property type="entry name" value="Porphobilinogen deaminase (hydroxymethylbilane synthase), C-terminal domain"/>
    <property type="match status" value="1"/>
</dbReference>
<sequence length="280" mass="29805">MSLPDRLVIATQEFALASWQARHIAARLQARYPGLRIDLLDVSGGSADVAVHAMTDMPMRLPDGFVLAVVTEREDPRDAFVSNRHATLADLPPAAVVGISDPRCEAQIRAAFPHLRVAPLLGDVHTHLAELDDGQYDAIILAAASLKGLGLAERIRTCLSTDECLPAPGQGALGLVIPADRPELAVLLAPLNHAETADCVAAERAMSLRLDASCETPLGGFAEVLDEYFLRMRGFVARPDGSEMLRAESNGSRAAAVGLGRQVADLMLTEGARALLIPKV</sequence>
<keyword evidence="6 12" id="KW-0808">Transferase</keyword>
<evidence type="ECO:0000256" key="6">
    <source>
        <dbReference type="ARBA" id="ARBA00022679"/>
    </source>
</evidence>
<dbReference type="Gene3D" id="3.40.190.10">
    <property type="entry name" value="Periplasmic binding protein-like II"/>
    <property type="match status" value="2"/>
</dbReference>
<dbReference type="KEGG" id="cari:FNU76_08780"/>
<evidence type="ECO:0000256" key="3">
    <source>
        <dbReference type="ARBA" id="ARBA00004735"/>
    </source>
</evidence>
<dbReference type="InterPro" id="IPR000860">
    <property type="entry name" value="HemC"/>
</dbReference>
<feature type="domain" description="Porphobilinogen deaminase N-terminal" evidence="10">
    <location>
        <begin position="45"/>
        <end position="183"/>
    </location>
</feature>
<dbReference type="PRINTS" id="PR00151">
    <property type="entry name" value="PORPHBDMNASE"/>
</dbReference>
<dbReference type="SUPFAM" id="SSF53850">
    <property type="entry name" value="Periplasmic binding protein-like II"/>
    <property type="match status" value="1"/>
</dbReference>
<dbReference type="EC" id="2.5.1.61" evidence="9"/>
<reference evidence="13" key="1">
    <citation type="submission" date="2019-07" db="EMBL/GenBank/DDBJ databases">
        <title>Chitinimonas sp. nov., isolated from Ny-Alesund, arctica soil.</title>
        <authorList>
            <person name="Xu Q."/>
            <person name="Peng F."/>
        </authorList>
    </citation>
    <scope>NUCLEOTIDE SEQUENCE [LARGE SCALE GENOMIC DNA]</scope>
    <source>
        <strain evidence="13">R3-44</strain>
    </source>
</reference>
<dbReference type="NCBIfam" id="TIGR00212">
    <property type="entry name" value="hemC"/>
    <property type="match status" value="1"/>
</dbReference>
<evidence type="ECO:0000256" key="9">
    <source>
        <dbReference type="NCBIfam" id="TIGR00212"/>
    </source>
</evidence>
<dbReference type="InterPro" id="IPR022419">
    <property type="entry name" value="Porphobilin_deaminase_cofac_BS"/>
</dbReference>
<proteinExistence type="inferred from homology"/>
<dbReference type="PANTHER" id="PTHR11557:SF0">
    <property type="entry name" value="PORPHOBILINOGEN DEAMINASE"/>
    <property type="match status" value="1"/>
</dbReference>
<comment type="cofactor">
    <cofactor evidence="1">
        <name>dipyrromethane</name>
        <dbReference type="ChEBI" id="CHEBI:60342"/>
    </cofactor>
</comment>
<dbReference type="Proteomes" id="UP000317550">
    <property type="component" value="Chromosome"/>
</dbReference>
<evidence type="ECO:0000313" key="12">
    <source>
        <dbReference type="EMBL" id="QDQ26451.1"/>
    </source>
</evidence>
<evidence type="ECO:0000259" key="11">
    <source>
        <dbReference type="Pfam" id="PF03900"/>
    </source>
</evidence>
<evidence type="ECO:0000256" key="7">
    <source>
        <dbReference type="ARBA" id="ARBA00023244"/>
    </source>
</evidence>
<gene>
    <name evidence="12" type="primary">hemC</name>
    <name evidence="12" type="ORF">FNU76_08780</name>
</gene>
<comment type="similarity">
    <text evidence="4">Belongs to the HMBS family.</text>
</comment>
<dbReference type="Gene3D" id="3.30.160.40">
    <property type="entry name" value="Porphobilinogen deaminase, C-terminal domain"/>
    <property type="match status" value="1"/>
</dbReference>
<dbReference type="PROSITE" id="PS00533">
    <property type="entry name" value="PORPHOBILINOGEN_DEAM"/>
    <property type="match status" value="1"/>
</dbReference>
<comment type="function">
    <text evidence="2">Tetrapolymerization of the monopyrrole PBG into the hydroxymethylbilane pre-uroporphyrinogen in several discrete steps.</text>
</comment>
<accession>A0A516SE78</accession>
<feature type="domain" description="Porphobilinogen deaminase C-terminal" evidence="11">
    <location>
        <begin position="199"/>
        <end position="268"/>
    </location>
</feature>
<comment type="catalytic activity">
    <reaction evidence="8">
        <text>4 porphobilinogen + H2O = hydroxymethylbilane + 4 NH4(+)</text>
        <dbReference type="Rhea" id="RHEA:13185"/>
        <dbReference type="ChEBI" id="CHEBI:15377"/>
        <dbReference type="ChEBI" id="CHEBI:28938"/>
        <dbReference type="ChEBI" id="CHEBI:57845"/>
        <dbReference type="ChEBI" id="CHEBI:58126"/>
        <dbReference type="EC" id="2.5.1.61"/>
    </reaction>
</comment>
<protein>
    <recommendedName>
        <fullName evidence="9">Hydroxymethylbilane synthase</fullName>
        <ecNumber evidence="9">2.5.1.61</ecNumber>
    </recommendedName>
</protein>
<dbReference type="InterPro" id="IPR036803">
    <property type="entry name" value="Porphobilinogen_deaminase_C_sf"/>
</dbReference>
<dbReference type="AlphaFoldDB" id="A0A516SE78"/>
<evidence type="ECO:0000256" key="5">
    <source>
        <dbReference type="ARBA" id="ARBA00011245"/>
    </source>
</evidence>
<dbReference type="Pfam" id="PF03900">
    <property type="entry name" value="Porphobil_deamC"/>
    <property type="match status" value="1"/>
</dbReference>
<dbReference type="GO" id="GO:0004418">
    <property type="term" value="F:hydroxymethylbilane synthase activity"/>
    <property type="evidence" value="ECO:0007669"/>
    <property type="project" value="UniProtKB-UniRule"/>
</dbReference>
<dbReference type="FunFam" id="3.40.190.10:FF:000005">
    <property type="entry name" value="Porphobilinogen deaminase"/>
    <property type="match status" value="1"/>
</dbReference>
<evidence type="ECO:0000313" key="13">
    <source>
        <dbReference type="Proteomes" id="UP000317550"/>
    </source>
</evidence>
<organism evidence="12 13">
    <name type="scientific">Chitinimonas arctica</name>
    <dbReference type="NCBI Taxonomy" id="2594795"/>
    <lineage>
        <taxon>Bacteria</taxon>
        <taxon>Pseudomonadati</taxon>
        <taxon>Pseudomonadota</taxon>
        <taxon>Betaproteobacteria</taxon>
        <taxon>Neisseriales</taxon>
        <taxon>Chitinibacteraceae</taxon>
        <taxon>Chitinimonas</taxon>
    </lineage>
</organism>
<dbReference type="RefSeq" id="WP_144277845.1">
    <property type="nucleotide sequence ID" value="NZ_CP041730.1"/>
</dbReference>
<dbReference type="Pfam" id="PF01379">
    <property type="entry name" value="Porphobil_deam"/>
    <property type="match status" value="1"/>
</dbReference>
<dbReference type="PIRSF" id="PIRSF001438">
    <property type="entry name" value="4pyrrol_synth_OHMeBilane_synth"/>
    <property type="match status" value="1"/>
</dbReference>
<dbReference type="UniPathway" id="UPA00251">
    <property type="reaction ID" value="UER00319"/>
</dbReference>
<evidence type="ECO:0000256" key="4">
    <source>
        <dbReference type="ARBA" id="ARBA00005638"/>
    </source>
</evidence>
<comment type="subunit">
    <text evidence="5">Monomer.</text>
</comment>
<keyword evidence="13" id="KW-1185">Reference proteome</keyword>
<evidence type="ECO:0000256" key="2">
    <source>
        <dbReference type="ARBA" id="ARBA00002869"/>
    </source>
</evidence>
<evidence type="ECO:0000256" key="1">
    <source>
        <dbReference type="ARBA" id="ARBA00001916"/>
    </source>
</evidence>
<dbReference type="GO" id="GO:0006782">
    <property type="term" value="P:protoporphyrinogen IX biosynthetic process"/>
    <property type="evidence" value="ECO:0007669"/>
    <property type="project" value="UniProtKB-UniPathway"/>
</dbReference>
<dbReference type="EMBL" id="CP041730">
    <property type="protein sequence ID" value="QDQ26451.1"/>
    <property type="molecule type" value="Genomic_DNA"/>
</dbReference>
<dbReference type="PANTHER" id="PTHR11557">
    <property type="entry name" value="PORPHOBILINOGEN DEAMINASE"/>
    <property type="match status" value="1"/>
</dbReference>
<dbReference type="GO" id="GO:0005737">
    <property type="term" value="C:cytoplasm"/>
    <property type="evidence" value="ECO:0007669"/>
    <property type="project" value="UniProtKB-UniRule"/>
</dbReference>
<dbReference type="InterPro" id="IPR022417">
    <property type="entry name" value="Porphobilin_deaminase_N"/>
</dbReference>
<name>A0A516SE78_9NEIS</name>
<comment type="pathway">
    <text evidence="3">Porphyrin-containing compound metabolism; protoporphyrin-IX biosynthesis; coproporphyrinogen-III from 5-aminolevulinate: step 2/4.</text>
</comment>
<evidence type="ECO:0000256" key="8">
    <source>
        <dbReference type="ARBA" id="ARBA00048169"/>
    </source>
</evidence>